<dbReference type="AlphaFoldDB" id="A0AAD1STU0"/>
<proteinExistence type="predicted"/>
<dbReference type="EMBL" id="OW240919">
    <property type="protein sequence ID" value="CAH2311388.1"/>
    <property type="molecule type" value="Genomic_DNA"/>
</dbReference>
<organism evidence="2 3">
    <name type="scientific">Pelobates cultripes</name>
    <name type="common">Western spadefoot toad</name>
    <dbReference type="NCBI Taxonomy" id="61616"/>
    <lineage>
        <taxon>Eukaryota</taxon>
        <taxon>Metazoa</taxon>
        <taxon>Chordata</taxon>
        <taxon>Craniata</taxon>
        <taxon>Vertebrata</taxon>
        <taxon>Euteleostomi</taxon>
        <taxon>Amphibia</taxon>
        <taxon>Batrachia</taxon>
        <taxon>Anura</taxon>
        <taxon>Pelobatoidea</taxon>
        <taxon>Pelobatidae</taxon>
        <taxon>Pelobates</taxon>
    </lineage>
</organism>
<dbReference type="Proteomes" id="UP001295444">
    <property type="component" value="Chromosome 08"/>
</dbReference>
<sequence length="104" mass="11950">MEGCDPNRSLEGGPPRNSTLLERVPPDRWQQLELQMLFLREQSLEEWVIELETLVMTEVWLACIPSLPVHPTLSHLYPCIEGEDYNGPGLFWDAFDIGMALRNP</sequence>
<feature type="region of interest" description="Disordered" evidence="1">
    <location>
        <begin position="1"/>
        <end position="22"/>
    </location>
</feature>
<gene>
    <name evidence="2" type="ORF">PECUL_23A049033</name>
</gene>
<evidence type="ECO:0000256" key="1">
    <source>
        <dbReference type="SAM" id="MobiDB-lite"/>
    </source>
</evidence>
<protein>
    <submittedName>
        <fullName evidence="2">Uncharacterized protein</fullName>
    </submittedName>
</protein>
<keyword evidence="3" id="KW-1185">Reference proteome</keyword>
<evidence type="ECO:0000313" key="2">
    <source>
        <dbReference type="EMBL" id="CAH2311388.1"/>
    </source>
</evidence>
<accession>A0AAD1STU0</accession>
<name>A0AAD1STU0_PELCU</name>
<reference evidence="2" key="1">
    <citation type="submission" date="2022-03" db="EMBL/GenBank/DDBJ databases">
        <authorList>
            <person name="Alioto T."/>
            <person name="Alioto T."/>
            <person name="Gomez Garrido J."/>
        </authorList>
    </citation>
    <scope>NUCLEOTIDE SEQUENCE</scope>
</reference>
<feature type="non-terminal residue" evidence="2">
    <location>
        <position position="104"/>
    </location>
</feature>
<evidence type="ECO:0000313" key="3">
    <source>
        <dbReference type="Proteomes" id="UP001295444"/>
    </source>
</evidence>